<dbReference type="RefSeq" id="WP_145895291.1">
    <property type="nucleotide sequence ID" value="NZ_VOBQ01000018.1"/>
</dbReference>
<feature type="non-terminal residue" evidence="3">
    <location>
        <position position="389"/>
    </location>
</feature>
<feature type="domain" description="FecR protein" evidence="2">
    <location>
        <begin position="60"/>
        <end position="141"/>
    </location>
</feature>
<comment type="caution">
    <text evidence="3">The sequence shown here is derived from an EMBL/GenBank/DDBJ whole genome shotgun (WGS) entry which is preliminary data.</text>
</comment>
<dbReference type="AlphaFoldDB" id="A0A562ZK94"/>
<evidence type="ECO:0000313" key="3">
    <source>
        <dbReference type="EMBL" id="TWO68745.1"/>
    </source>
</evidence>
<dbReference type="Proteomes" id="UP000318199">
    <property type="component" value="Unassembled WGS sequence"/>
</dbReference>
<gene>
    <name evidence="3" type="ORF">FN976_22405</name>
</gene>
<feature type="signal peptide" evidence="1">
    <location>
        <begin position="1"/>
        <end position="25"/>
    </location>
</feature>
<keyword evidence="4" id="KW-1185">Reference proteome</keyword>
<dbReference type="PANTHER" id="PTHR38731">
    <property type="entry name" value="LIPL45-RELATED LIPOPROTEIN-RELATED"/>
    <property type="match status" value="1"/>
</dbReference>
<evidence type="ECO:0000313" key="4">
    <source>
        <dbReference type="Proteomes" id="UP000318199"/>
    </source>
</evidence>
<name>A0A562ZK94_9BURK</name>
<protein>
    <submittedName>
        <fullName evidence="3">FecR domain-containing protein</fullName>
    </submittedName>
</protein>
<accession>A0A562ZK94</accession>
<dbReference type="Pfam" id="PF04773">
    <property type="entry name" value="FecR"/>
    <property type="match status" value="1"/>
</dbReference>
<evidence type="ECO:0000256" key="1">
    <source>
        <dbReference type="SAM" id="SignalP"/>
    </source>
</evidence>
<dbReference type="EMBL" id="VOBQ01000018">
    <property type="protein sequence ID" value="TWO68745.1"/>
    <property type="molecule type" value="Genomic_DNA"/>
</dbReference>
<dbReference type="InterPro" id="IPR006860">
    <property type="entry name" value="FecR"/>
</dbReference>
<proteinExistence type="predicted"/>
<sequence>MNTTPPQLRFAPVWLACMLCLQAHAAGRIERVSGSASVSSPDGRLRVAQPGERVVAGESLVTGPDGELHIHMDDNGLVAVRPATSLRIDAYVADGTPRDQASFRLLTGAFRSITGWIGHNNPQRYTVRTATATIGIRGTDHEAVFVPGGAEAGTYDKVNEGGTVLANDSGKVDVGPGRAAFVPRARGTAPRLLPDVPPLFRTTANEAAIEHDKLMLARTRDERLRERQRATATRGPIGGTQPPLPASDAVAAAMAAVDLILRAVENGDVLVLRRLLDPSMIGFQRLLDDVAQEANLCKNMRIHAPAMNAQVGHNVAVVQVPWEKRCLALPGYVPRLASGHSTLLLHLTPSGWVLAAVPPASLFTPITAAGFVAPGPAGLPPPAPIPAPA</sequence>
<keyword evidence="1" id="KW-0732">Signal</keyword>
<feature type="chain" id="PRO_5021903941" evidence="1">
    <location>
        <begin position="26"/>
        <end position="389"/>
    </location>
</feature>
<organism evidence="3 4">
    <name type="scientific">Caenimonas sedimenti</name>
    <dbReference type="NCBI Taxonomy" id="2596921"/>
    <lineage>
        <taxon>Bacteria</taxon>
        <taxon>Pseudomonadati</taxon>
        <taxon>Pseudomonadota</taxon>
        <taxon>Betaproteobacteria</taxon>
        <taxon>Burkholderiales</taxon>
        <taxon>Comamonadaceae</taxon>
        <taxon>Caenimonas</taxon>
    </lineage>
</organism>
<evidence type="ECO:0000259" key="2">
    <source>
        <dbReference type="Pfam" id="PF04773"/>
    </source>
</evidence>
<reference evidence="3 4" key="1">
    <citation type="submission" date="2019-07" db="EMBL/GenBank/DDBJ databases">
        <title>Caenimonas sedimenti sp. nov., isolated from activated sludge.</title>
        <authorList>
            <person name="Xu J."/>
        </authorList>
    </citation>
    <scope>NUCLEOTIDE SEQUENCE [LARGE SCALE GENOMIC DNA]</scope>
    <source>
        <strain evidence="3 4">HX-9-20</strain>
    </source>
</reference>
<dbReference type="OrthoDB" id="369729at2"/>